<dbReference type="OrthoDB" id="444945at2759"/>
<reference evidence="4" key="1">
    <citation type="submission" date="2025-08" db="UniProtKB">
        <authorList>
            <consortium name="RefSeq"/>
        </authorList>
    </citation>
    <scope>IDENTIFICATION</scope>
</reference>
<feature type="coiled-coil region" evidence="1">
    <location>
        <begin position="53"/>
        <end position="80"/>
    </location>
</feature>
<protein>
    <submittedName>
        <fullName evidence="4">Guanine nucleotide-binding protein-like 3-like protein</fullName>
    </submittedName>
</protein>
<gene>
    <name evidence="4" type="primary">LOC108491878</name>
</gene>
<feature type="region of interest" description="Disordered" evidence="2">
    <location>
        <begin position="1"/>
        <end position="38"/>
    </location>
</feature>
<keyword evidence="3" id="KW-1185">Reference proteome</keyword>
<accession>A0A6J0GEF5</accession>
<sequence length="84" mass="8911">MEEDSGKDPELGAVTVELKPRVKSGGSGGDSVPRAPSLEEVAALPPLLQGQGLRAAGKRRKKLQKRAEKIATKLSETLEAAMQF</sequence>
<dbReference type="AlphaFoldDB" id="A0A6J0GEF5"/>
<proteinExistence type="predicted"/>
<dbReference type="GeneID" id="108491878"/>
<dbReference type="RefSeq" id="XP_017659166.1">
    <property type="nucleotide sequence ID" value="XM_017803677.1"/>
</dbReference>
<evidence type="ECO:0000313" key="3">
    <source>
        <dbReference type="Proteomes" id="UP000504624"/>
    </source>
</evidence>
<dbReference type="Proteomes" id="UP000504624">
    <property type="component" value="Unplaced"/>
</dbReference>
<feature type="compositionally biased region" description="Basic and acidic residues" evidence="2">
    <location>
        <begin position="1"/>
        <end position="10"/>
    </location>
</feature>
<evidence type="ECO:0000313" key="4">
    <source>
        <dbReference type="RefSeq" id="XP_017659166.1"/>
    </source>
</evidence>
<name>A0A6J0GEF5_9PASS</name>
<evidence type="ECO:0000256" key="1">
    <source>
        <dbReference type="SAM" id="Coils"/>
    </source>
</evidence>
<organism evidence="3 4">
    <name type="scientific">Lepidothrix coronata</name>
    <name type="common">blue-crowned manakin</name>
    <dbReference type="NCBI Taxonomy" id="321398"/>
    <lineage>
        <taxon>Eukaryota</taxon>
        <taxon>Metazoa</taxon>
        <taxon>Chordata</taxon>
        <taxon>Craniata</taxon>
        <taxon>Vertebrata</taxon>
        <taxon>Euteleostomi</taxon>
        <taxon>Archelosauria</taxon>
        <taxon>Archosauria</taxon>
        <taxon>Dinosauria</taxon>
        <taxon>Saurischia</taxon>
        <taxon>Theropoda</taxon>
        <taxon>Coelurosauria</taxon>
        <taxon>Aves</taxon>
        <taxon>Neognathae</taxon>
        <taxon>Neoaves</taxon>
        <taxon>Telluraves</taxon>
        <taxon>Australaves</taxon>
        <taxon>Passeriformes</taxon>
        <taxon>Pipridae</taxon>
        <taxon>Lepidothrix</taxon>
    </lineage>
</organism>
<evidence type="ECO:0000256" key="2">
    <source>
        <dbReference type="SAM" id="MobiDB-lite"/>
    </source>
</evidence>
<keyword evidence="1" id="KW-0175">Coiled coil</keyword>